<dbReference type="AlphaFoldDB" id="A0A562QS63"/>
<dbReference type="CDD" id="cd00077">
    <property type="entry name" value="HDc"/>
    <property type="match status" value="1"/>
</dbReference>
<gene>
    <name evidence="2" type="ORF">IQ10_00741</name>
</gene>
<dbReference type="SMART" id="SM00471">
    <property type="entry name" value="HDc"/>
    <property type="match status" value="1"/>
</dbReference>
<name>A0A562QS63_9BACI</name>
<dbReference type="Proteomes" id="UP000315711">
    <property type="component" value="Unassembled WGS sequence"/>
</dbReference>
<proteinExistence type="predicted"/>
<feature type="domain" description="HD" evidence="1">
    <location>
        <begin position="115"/>
        <end position="222"/>
    </location>
</feature>
<dbReference type="InterPro" id="IPR006675">
    <property type="entry name" value="HDIG_dom"/>
</dbReference>
<dbReference type="NCBIfam" id="TIGR00277">
    <property type="entry name" value="HDIG"/>
    <property type="match status" value="1"/>
</dbReference>
<protein>
    <submittedName>
        <fullName evidence="2">Putative nucleotidyltransferase with HDIG domain</fullName>
    </submittedName>
</protein>
<evidence type="ECO:0000259" key="1">
    <source>
        <dbReference type="PROSITE" id="PS51831"/>
    </source>
</evidence>
<evidence type="ECO:0000313" key="3">
    <source>
        <dbReference type="Proteomes" id="UP000315711"/>
    </source>
</evidence>
<dbReference type="InterPro" id="IPR003607">
    <property type="entry name" value="HD/PDEase_dom"/>
</dbReference>
<dbReference type="PROSITE" id="PS51831">
    <property type="entry name" value="HD"/>
    <property type="match status" value="1"/>
</dbReference>
<evidence type="ECO:0000313" key="2">
    <source>
        <dbReference type="EMBL" id="TWI59030.1"/>
    </source>
</evidence>
<dbReference type="PANTHER" id="PTHR43155:SF2">
    <property type="entry name" value="CYCLIC DI-GMP PHOSPHODIESTERASE PA4108"/>
    <property type="match status" value="1"/>
</dbReference>
<sequence>MELAKPVYDSKRRILLGVGSKVHLKYLEKLDQIGVKYLFVDDVKSKGISLDEMMDMPTWIDMISIVEQAFEAAAKDEFLPLLEIQKAVKKLIEEVKQRNAIVLIPTTAVDRALIPFAHMVNVTLIALQIGKKLGYTNSQLNDLGIGCLLHDIGKVKTSIREDHPESGFNIIRANREISLMSAHIAYQHHETLDGEGFPRKLAQDQVLELAQICSIANDYDNFISLEGLLPHVALEKIMTLSDKKYGHHIVVAFSKGIISYPPGTNVQLNIGKGIVTRIQSNPHRPVVRLHQLQKEIDLNEQPTILVEVVLNEEEEMSKL</sequence>
<dbReference type="RefSeq" id="WP_242009715.1">
    <property type="nucleotide sequence ID" value="NZ_VLKZ01000002.1"/>
</dbReference>
<reference evidence="2 3" key="1">
    <citation type="journal article" date="2015" name="Stand. Genomic Sci.">
        <title>Genomic Encyclopedia of Bacterial and Archaeal Type Strains, Phase III: the genomes of soil and plant-associated and newly described type strains.</title>
        <authorList>
            <person name="Whitman W.B."/>
            <person name="Woyke T."/>
            <person name="Klenk H.P."/>
            <person name="Zhou Y."/>
            <person name="Lilburn T.G."/>
            <person name="Beck B.J."/>
            <person name="De Vos P."/>
            <person name="Vandamme P."/>
            <person name="Eisen J.A."/>
            <person name="Garrity G."/>
            <person name="Hugenholtz P."/>
            <person name="Kyrpides N.C."/>
        </authorList>
    </citation>
    <scope>NUCLEOTIDE SEQUENCE [LARGE SCALE GENOMIC DNA]</scope>
    <source>
        <strain evidence="2 3">CGMCC 1.10116</strain>
    </source>
</reference>
<dbReference type="GO" id="GO:0016740">
    <property type="term" value="F:transferase activity"/>
    <property type="evidence" value="ECO:0007669"/>
    <property type="project" value="UniProtKB-KW"/>
</dbReference>
<accession>A0A562QS63</accession>
<organism evidence="2 3">
    <name type="scientific">Halalkalibacter nanhaiisediminis</name>
    <dbReference type="NCBI Taxonomy" id="688079"/>
    <lineage>
        <taxon>Bacteria</taxon>
        <taxon>Bacillati</taxon>
        <taxon>Bacillota</taxon>
        <taxon>Bacilli</taxon>
        <taxon>Bacillales</taxon>
        <taxon>Bacillaceae</taxon>
        <taxon>Halalkalibacter</taxon>
    </lineage>
</organism>
<dbReference type="Gene3D" id="1.10.3210.10">
    <property type="entry name" value="Hypothetical protein af1432"/>
    <property type="match status" value="1"/>
</dbReference>
<comment type="caution">
    <text evidence="2">The sequence shown here is derived from an EMBL/GenBank/DDBJ whole genome shotgun (WGS) entry which is preliminary data.</text>
</comment>
<keyword evidence="2" id="KW-0808">Transferase</keyword>
<dbReference type="Pfam" id="PF01966">
    <property type="entry name" value="HD"/>
    <property type="match status" value="1"/>
</dbReference>
<dbReference type="SUPFAM" id="SSF109604">
    <property type="entry name" value="HD-domain/PDEase-like"/>
    <property type="match status" value="1"/>
</dbReference>
<keyword evidence="3" id="KW-1185">Reference proteome</keyword>
<dbReference type="EMBL" id="VLKZ01000002">
    <property type="protein sequence ID" value="TWI59030.1"/>
    <property type="molecule type" value="Genomic_DNA"/>
</dbReference>
<dbReference type="PANTHER" id="PTHR43155">
    <property type="entry name" value="CYCLIC DI-GMP PHOSPHODIESTERASE PA4108-RELATED"/>
    <property type="match status" value="1"/>
</dbReference>
<dbReference type="InterPro" id="IPR006674">
    <property type="entry name" value="HD_domain"/>
</dbReference>